<evidence type="ECO:0000256" key="4">
    <source>
        <dbReference type="ARBA" id="ARBA00022801"/>
    </source>
</evidence>
<dbReference type="AlphaFoldDB" id="A0A7N6AMU9"/>
<reference evidence="11" key="2">
    <citation type="submission" date="2025-08" db="UniProtKB">
        <authorList>
            <consortium name="Ensembl"/>
        </authorList>
    </citation>
    <scope>IDENTIFICATION</scope>
</reference>
<keyword evidence="3 9" id="KW-0999">Mitochondrion inner membrane</keyword>
<name>A0A7N6AMU9_ANATE</name>
<keyword evidence="4 9" id="KW-0378">Hydrolase</keyword>
<keyword evidence="9" id="KW-0645">Protease</keyword>
<dbReference type="GO" id="GO:0006465">
    <property type="term" value="P:signal peptide processing"/>
    <property type="evidence" value="ECO:0007669"/>
    <property type="project" value="InterPro"/>
</dbReference>
<dbReference type="Proteomes" id="UP000265040">
    <property type="component" value="Chromosome 3"/>
</dbReference>
<evidence type="ECO:0000256" key="3">
    <source>
        <dbReference type="ARBA" id="ARBA00022792"/>
    </source>
</evidence>
<comment type="similarity">
    <text evidence="7">Belongs to the peptidase S26 family. IMP1 subfamily.</text>
</comment>
<evidence type="ECO:0000256" key="6">
    <source>
        <dbReference type="ARBA" id="ARBA00023136"/>
    </source>
</evidence>
<dbReference type="Gene3D" id="2.10.109.10">
    <property type="entry name" value="Umud Fragment, subunit A"/>
    <property type="match status" value="1"/>
</dbReference>
<evidence type="ECO:0000313" key="12">
    <source>
        <dbReference type="Proteomes" id="UP000265040"/>
    </source>
</evidence>
<evidence type="ECO:0000256" key="8">
    <source>
        <dbReference type="PIRSR" id="PIRSR600223-1"/>
    </source>
</evidence>
<dbReference type="PANTHER" id="PTHR12383:SF16">
    <property type="entry name" value="MITOCHONDRIAL INNER MEMBRANE PROTEASE SUBUNIT 1"/>
    <property type="match status" value="1"/>
</dbReference>
<comment type="subunit">
    <text evidence="2">Heterodimer of 2 subunits, IMMPL1 and IMMPL2.</text>
</comment>
<dbReference type="GeneTree" id="ENSGT00550000075025"/>
<dbReference type="NCBIfam" id="TIGR02227">
    <property type="entry name" value="sigpep_I_bact"/>
    <property type="match status" value="1"/>
</dbReference>
<feature type="domain" description="Peptidase S26" evidence="10">
    <location>
        <begin position="16"/>
        <end position="96"/>
    </location>
</feature>
<dbReference type="InterPro" id="IPR000223">
    <property type="entry name" value="Pept_S26A_signal_pept_1"/>
</dbReference>
<feature type="active site" evidence="8">
    <location>
        <position position="40"/>
    </location>
</feature>
<dbReference type="GO" id="GO:0006627">
    <property type="term" value="P:protein processing involved in protein targeting to mitochondrion"/>
    <property type="evidence" value="ECO:0007669"/>
    <property type="project" value="TreeGrafter"/>
</dbReference>
<dbReference type="EC" id="3.4.21.-" evidence="9"/>
<dbReference type="CDD" id="cd06530">
    <property type="entry name" value="S26_SPase_I"/>
    <property type="match status" value="1"/>
</dbReference>
<keyword evidence="12" id="KW-1185">Reference proteome</keyword>
<dbReference type="InterPro" id="IPR036286">
    <property type="entry name" value="LexA/Signal_pep-like_sf"/>
</dbReference>
<evidence type="ECO:0000313" key="11">
    <source>
        <dbReference type="Ensembl" id="ENSATEP00000050815.1"/>
    </source>
</evidence>
<sequence length="117" mass="13100">MFRRVLGNTLAFVGYTVQYGCMAHCAFEYIGEFVVCSGPSMEPTIVNQDIVFSERMSRHFCKIQKGDIVIAKSSFDPNMNICKRVIGLEGDKICTSAPSDAFKVPHICEQMSPFKSF</sequence>
<dbReference type="SUPFAM" id="SSF51306">
    <property type="entry name" value="LexA/Signal peptidase"/>
    <property type="match status" value="1"/>
</dbReference>
<feature type="active site" evidence="8">
    <location>
        <position position="83"/>
    </location>
</feature>
<dbReference type="PRINTS" id="PR00727">
    <property type="entry name" value="LEADERPTASE"/>
</dbReference>
<evidence type="ECO:0000256" key="9">
    <source>
        <dbReference type="RuleBase" id="RU362041"/>
    </source>
</evidence>
<gene>
    <name evidence="11" type="primary">IMMP1L</name>
</gene>
<dbReference type="PANTHER" id="PTHR12383">
    <property type="entry name" value="PROTEASE FAMILY S26 MITOCHONDRIAL INNER MEMBRANE PROTEASE-RELATED"/>
    <property type="match status" value="1"/>
</dbReference>
<dbReference type="InterPro" id="IPR052064">
    <property type="entry name" value="Mito_IMP1_subunit"/>
</dbReference>
<dbReference type="InterPro" id="IPR019533">
    <property type="entry name" value="Peptidase_S26"/>
</dbReference>
<evidence type="ECO:0000256" key="1">
    <source>
        <dbReference type="ARBA" id="ARBA00004273"/>
    </source>
</evidence>
<evidence type="ECO:0000256" key="7">
    <source>
        <dbReference type="ARBA" id="ARBA00038445"/>
    </source>
</evidence>
<dbReference type="GO" id="GO:0042720">
    <property type="term" value="C:mitochondrial inner membrane peptidase complex"/>
    <property type="evidence" value="ECO:0007669"/>
    <property type="project" value="TreeGrafter"/>
</dbReference>
<dbReference type="Pfam" id="PF10502">
    <property type="entry name" value="Peptidase_S26"/>
    <property type="match status" value="1"/>
</dbReference>
<dbReference type="GO" id="GO:0004252">
    <property type="term" value="F:serine-type endopeptidase activity"/>
    <property type="evidence" value="ECO:0007669"/>
    <property type="project" value="InterPro"/>
</dbReference>
<keyword evidence="5 9" id="KW-0496">Mitochondrion</keyword>
<evidence type="ECO:0000256" key="2">
    <source>
        <dbReference type="ARBA" id="ARBA00011805"/>
    </source>
</evidence>
<protein>
    <recommendedName>
        <fullName evidence="9">Mitochondrial inner membrane protease subunit</fullName>
        <ecNumber evidence="9">3.4.21.-</ecNumber>
    </recommendedName>
</protein>
<keyword evidence="6" id="KW-0472">Membrane</keyword>
<proteinExistence type="inferred from homology"/>
<dbReference type="Ensembl" id="ENSATET00000049969.2">
    <property type="protein sequence ID" value="ENSATEP00000050815.1"/>
    <property type="gene ID" value="ENSATEG00000022459.3"/>
</dbReference>
<comment type="subcellular location">
    <subcellularLocation>
        <location evidence="1 9">Mitochondrion inner membrane</location>
    </subcellularLocation>
</comment>
<evidence type="ECO:0000256" key="5">
    <source>
        <dbReference type="ARBA" id="ARBA00023128"/>
    </source>
</evidence>
<organism evidence="11 12">
    <name type="scientific">Anabas testudineus</name>
    <name type="common">Climbing perch</name>
    <name type="synonym">Anthias testudineus</name>
    <dbReference type="NCBI Taxonomy" id="64144"/>
    <lineage>
        <taxon>Eukaryota</taxon>
        <taxon>Metazoa</taxon>
        <taxon>Chordata</taxon>
        <taxon>Craniata</taxon>
        <taxon>Vertebrata</taxon>
        <taxon>Euteleostomi</taxon>
        <taxon>Actinopterygii</taxon>
        <taxon>Neopterygii</taxon>
        <taxon>Teleostei</taxon>
        <taxon>Neoteleostei</taxon>
        <taxon>Acanthomorphata</taxon>
        <taxon>Anabantaria</taxon>
        <taxon>Anabantiformes</taxon>
        <taxon>Anabantoidei</taxon>
        <taxon>Anabantidae</taxon>
        <taxon>Anabas</taxon>
    </lineage>
</organism>
<accession>A0A7N6AMU9</accession>
<reference evidence="11" key="3">
    <citation type="submission" date="2025-09" db="UniProtKB">
        <authorList>
            <consortium name="Ensembl"/>
        </authorList>
    </citation>
    <scope>IDENTIFICATION</scope>
</reference>
<evidence type="ECO:0000259" key="10">
    <source>
        <dbReference type="Pfam" id="PF10502"/>
    </source>
</evidence>
<reference evidence="11" key="1">
    <citation type="submission" date="2021-04" db="EMBL/GenBank/DDBJ databases">
        <authorList>
            <consortium name="Wellcome Sanger Institute Data Sharing"/>
        </authorList>
    </citation>
    <scope>NUCLEOTIDE SEQUENCE [LARGE SCALE GENOMIC DNA]</scope>
</reference>